<dbReference type="Proteomes" id="UP001163823">
    <property type="component" value="Chromosome 6"/>
</dbReference>
<evidence type="ECO:0000256" key="1">
    <source>
        <dbReference type="PROSITE-ProRule" id="PRU00047"/>
    </source>
</evidence>
<protein>
    <submittedName>
        <fullName evidence="4">Reverse transcriptase</fullName>
    </submittedName>
</protein>
<keyword evidence="1" id="KW-0862">Zinc</keyword>
<accession>A0AAD7LTQ1</accession>
<proteinExistence type="predicted"/>
<dbReference type="EMBL" id="JARAOO010000006">
    <property type="protein sequence ID" value="KAJ7964038.1"/>
    <property type="molecule type" value="Genomic_DNA"/>
</dbReference>
<keyword evidence="1" id="KW-0863">Zinc-finger</keyword>
<keyword evidence="5" id="KW-1185">Reference proteome</keyword>
<feature type="region of interest" description="Disordered" evidence="2">
    <location>
        <begin position="179"/>
        <end position="211"/>
    </location>
</feature>
<evidence type="ECO:0000256" key="2">
    <source>
        <dbReference type="SAM" id="MobiDB-lite"/>
    </source>
</evidence>
<dbReference type="PROSITE" id="PS50158">
    <property type="entry name" value="ZF_CCHC"/>
    <property type="match status" value="1"/>
</dbReference>
<keyword evidence="4" id="KW-0695">RNA-directed DNA polymerase</keyword>
<evidence type="ECO:0000259" key="3">
    <source>
        <dbReference type="PROSITE" id="PS50158"/>
    </source>
</evidence>
<feature type="compositionally biased region" description="Polar residues" evidence="2">
    <location>
        <begin position="199"/>
        <end position="211"/>
    </location>
</feature>
<dbReference type="InterPro" id="IPR001878">
    <property type="entry name" value="Znf_CCHC"/>
</dbReference>
<gene>
    <name evidence="4" type="ORF">O6P43_013908</name>
</gene>
<dbReference type="GO" id="GO:0003676">
    <property type="term" value="F:nucleic acid binding"/>
    <property type="evidence" value="ECO:0007669"/>
    <property type="project" value="InterPro"/>
</dbReference>
<sequence length="340" mass="37237">MIGKVLKVDRSTEASTRGKYARLCIEIDLEKPLIPKVKIGKYWRRVEYEGLSLICFGCGRYGHHHDNCPEKEDPIRSQEDSPENVNVREEGPADSLKRDSVLVNSSGSGSSDFGPSLMVQQHGRRPNSWKSLDPSSKNDIQQPIKDVTNLAGSLFHTLSADIQTDSVMKDIAEIAIDPIDNPLNLGPSSSKPNPRIKPSLTTRTNSHAPQDTLNDMQPIYSSLFNFSAPNKDSVKPSTQAKKSKKHLAVKKSLQTASASIPLNIPPTIDKPESLSLETIPLKEKVTHHLLKPPDPPEASCVVNLAVSTIGHIQDENSYGVEDSMCCVKSLEGISSDVPSF</sequence>
<comment type="caution">
    <text evidence="4">The sequence shown here is derived from an EMBL/GenBank/DDBJ whole genome shotgun (WGS) entry which is preliminary data.</text>
</comment>
<dbReference type="AlphaFoldDB" id="A0AAD7LTQ1"/>
<keyword evidence="4" id="KW-0808">Transferase</keyword>
<keyword evidence="1" id="KW-0479">Metal-binding</keyword>
<dbReference type="InterPro" id="IPR040256">
    <property type="entry name" value="At4g02000-like"/>
</dbReference>
<evidence type="ECO:0000313" key="5">
    <source>
        <dbReference type="Proteomes" id="UP001163823"/>
    </source>
</evidence>
<dbReference type="KEGG" id="qsa:O6P43_013908"/>
<dbReference type="GO" id="GO:0003964">
    <property type="term" value="F:RNA-directed DNA polymerase activity"/>
    <property type="evidence" value="ECO:0007669"/>
    <property type="project" value="UniProtKB-KW"/>
</dbReference>
<dbReference type="InterPro" id="IPR036875">
    <property type="entry name" value="Znf_CCHC_sf"/>
</dbReference>
<feature type="compositionally biased region" description="Basic and acidic residues" evidence="2">
    <location>
        <begin position="86"/>
        <end position="100"/>
    </location>
</feature>
<dbReference type="PANTHER" id="PTHR31286:SF99">
    <property type="entry name" value="DUF4283 DOMAIN-CONTAINING PROTEIN"/>
    <property type="match status" value="1"/>
</dbReference>
<evidence type="ECO:0000313" key="4">
    <source>
        <dbReference type="EMBL" id="KAJ7964038.1"/>
    </source>
</evidence>
<feature type="compositionally biased region" description="Polar residues" evidence="2">
    <location>
        <begin position="128"/>
        <end position="140"/>
    </location>
</feature>
<feature type="region of interest" description="Disordered" evidence="2">
    <location>
        <begin position="67"/>
        <end position="140"/>
    </location>
</feature>
<organism evidence="4 5">
    <name type="scientific">Quillaja saponaria</name>
    <name type="common">Soap bark tree</name>
    <dbReference type="NCBI Taxonomy" id="32244"/>
    <lineage>
        <taxon>Eukaryota</taxon>
        <taxon>Viridiplantae</taxon>
        <taxon>Streptophyta</taxon>
        <taxon>Embryophyta</taxon>
        <taxon>Tracheophyta</taxon>
        <taxon>Spermatophyta</taxon>
        <taxon>Magnoliopsida</taxon>
        <taxon>eudicotyledons</taxon>
        <taxon>Gunneridae</taxon>
        <taxon>Pentapetalae</taxon>
        <taxon>rosids</taxon>
        <taxon>fabids</taxon>
        <taxon>Fabales</taxon>
        <taxon>Quillajaceae</taxon>
        <taxon>Quillaja</taxon>
    </lineage>
</organism>
<dbReference type="SUPFAM" id="SSF57756">
    <property type="entry name" value="Retrovirus zinc finger-like domains"/>
    <property type="match status" value="1"/>
</dbReference>
<keyword evidence="4" id="KW-0548">Nucleotidyltransferase</keyword>
<feature type="domain" description="CCHC-type" evidence="3">
    <location>
        <begin position="55"/>
        <end position="70"/>
    </location>
</feature>
<dbReference type="PANTHER" id="PTHR31286">
    <property type="entry name" value="GLYCINE-RICH CELL WALL STRUCTURAL PROTEIN 1.8-LIKE"/>
    <property type="match status" value="1"/>
</dbReference>
<dbReference type="GO" id="GO:0008270">
    <property type="term" value="F:zinc ion binding"/>
    <property type="evidence" value="ECO:0007669"/>
    <property type="project" value="UniProtKB-KW"/>
</dbReference>
<name>A0AAD7LTQ1_QUISA</name>
<reference evidence="4" key="1">
    <citation type="journal article" date="2023" name="Science">
        <title>Elucidation of the pathway for biosynthesis of saponin adjuvants from the soapbark tree.</title>
        <authorList>
            <person name="Reed J."/>
            <person name="Orme A."/>
            <person name="El-Demerdash A."/>
            <person name="Owen C."/>
            <person name="Martin L.B.B."/>
            <person name="Misra R.C."/>
            <person name="Kikuchi S."/>
            <person name="Rejzek M."/>
            <person name="Martin A.C."/>
            <person name="Harkess A."/>
            <person name="Leebens-Mack J."/>
            <person name="Louveau T."/>
            <person name="Stephenson M.J."/>
            <person name="Osbourn A."/>
        </authorList>
    </citation>
    <scope>NUCLEOTIDE SEQUENCE</scope>
    <source>
        <strain evidence="4">S10</strain>
    </source>
</reference>
<feature type="compositionally biased region" description="Basic and acidic residues" evidence="2">
    <location>
        <begin position="67"/>
        <end position="79"/>
    </location>
</feature>